<proteinExistence type="predicted"/>
<organism evidence="1 2">
    <name type="scientific">Streptomyces fradiae</name>
    <name type="common">Streptomyces roseoflavus</name>
    <dbReference type="NCBI Taxonomy" id="1906"/>
    <lineage>
        <taxon>Bacteria</taxon>
        <taxon>Bacillati</taxon>
        <taxon>Actinomycetota</taxon>
        <taxon>Actinomycetes</taxon>
        <taxon>Kitasatosporales</taxon>
        <taxon>Streptomycetaceae</taxon>
        <taxon>Streptomyces</taxon>
    </lineage>
</organism>
<protein>
    <submittedName>
        <fullName evidence="1">Uncharacterized protein</fullName>
    </submittedName>
</protein>
<comment type="caution">
    <text evidence="1">The sequence shown here is derived from an EMBL/GenBank/DDBJ whole genome shotgun (WGS) entry which is preliminary data.</text>
</comment>
<accession>A0ACC4WC86</accession>
<evidence type="ECO:0000313" key="2">
    <source>
        <dbReference type="Proteomes" id="UP000037185"/>
    </source>
</evidence>
<reference evidence="1" key="1">
    <citation type="submission" date="2015-07" db="EMBL/GenBank/DDBJ databases">
        <title>Draft genome sequence of Streptomyces fradiae, a resistant strain to nitron-oligomycin.</title>
        <authorList>
            <person name="Vatlin A.A."/>
            <person name="Bekker O.B."/>
            <person name="Danilenko V.N."/>
        </authorList>
    </citation>
    <scope>NUCLEOTIDE SEQUENCE</scope>
    <source>
        <strain evidence="1">Olg1-1</strain>
    </source>
</reference>
<keyword evidence="2" id="KW-1185">Reference proteome</keyword>
<gene>
    <name evidence="1" type="ORF">ADZ36_12015</name>
</gene>
<name>A0ACC4WC86_STRFR</name>
<evidence type="ECO:0000313" key="1">
    <source>
        <dbReference type="EMBL" id="KNE82228.1"/>
    </source>
</evidence>
<dbReference type="Proteomes" id="UP000037185">
    <property type="component" value="Unassembled WGS sequence"/>
</dbReference>
<sequence length="105" mass="10711">MATIAPQTAADAVYTLQDDLRFAELAARTGLEPELARRCADDPAALLEEFGLSAAEPLYTGQSVVVEELDRADGLALVPPTLGCTVVPGPEPTPLPAAGPGAVGV</sequence>
<dbReference type="EMBL" id="LGSP01000018">
    <property type="protein sequence ID" value="KNE82228.1"/>
    <property type="molecule type" value="Genomic_DNA"/>
</dbReference>